<comment type="subcellular location">
    <subcellularLocation>
        <location evidence="1">Membrane</location>
        <topology evidence="1">Multi-pass membrane protein</topology>
    </subcellularLocation>
</comment>
<sequence length="349" mass="40180">MRGEWREVAKNRRRTINFYHPNLTLNLPADFDNAENGLPQRFVNDFWKLTTGFIRINSSTSNVTMHLDIGWIHPLKHDGLEDFDPLDPGTDCIKVDEIFLHVNPVTMLVVIVGSCLRILNDIYLITKIEIQFNTGSKVDETSNAKKAKPKKARYQPSIQETIFAAFQSLVVCLYLLEYSEDMLGRMSVITSFLLHFVDWLCDDKWDGCGSDRRFRSKKAAEPEEEEEKKAQLDPTVEKILLLEAQTYWLATCLSIGFLLCQSLWFLLFGGSFQEEISLRSVYRFSLHEFYSALLTFDLIMQTPQLIDNYRFKTVPYASGFALARVLVHTFLTFLTTFLHGSLTCPHSTC</sequence>
<dbReference type="GO" id="GO:0016020">
    <property type="term" value="C:membrane"/>
    <property type="evidence" value="ECO:0007669"/>
    <property type="project" value="UniProtKB-SubCell"/>
</dbReference>
<evidence type="ECO:0000313" key="7">
    <source>
        <dbReference type="Proteomes" id="UP000887575"/>
    </source>
</evidence>
<organism evidence="7 8">
    <name type="scientific">Mesorhabditis belari</name>
    <dbReference type="NCBI Taxonomy" id="2138241"/>
    <lineage>
        <taxon>Eukaryota</taxon>
        <taxon>Metazoa</taxon>
        <taxon>Ecdysozoa</taxon>
        <taxon>Nematoda</taxon>
        <taxon>Chromadorea</taxon>
        <taxon>Rhabditida</taxon>
        <taxon>Rhabditina</taxon>
        <taxon>Rhabditomorpha</taxon>
        <taxon>Rhabditoidea</taxon>
        <taxon>Rhabditidae</taxon>
        <taxon>Mesorhabditinae</taxon>
        <taxon>Mesorhabditis</taxon>
    </lineage>
</organism>
<dbReference type="AlphaFoldDB" id="A0AAF3ENH7"/>
<dbReference type="GO" id="GO:0012505">
    <property type="term" value="C:endomembrane system"/>
    <property type="evidence" value="ECO:0007669"/>
    <property type="project" value="TreeGrafter"/>
</dbReference>
<keyword evidence="3 6" id="KW-0812">Transmembrane</keyword>
<feature type="transmembrane region" description="Helical" evidence="6">
    <location>
        <begin position="247"/>
        <end position="269"/>
    </location>
</feature>
<comment type="similarity">
    <text evidence="2">Belongs to the CLPTM1 family.</text>
</comment>
<evidence type="ECO:0000256" key="1">
    <source>
        <dbReference type="ARBA" id="ARBA00004141"/>
    </source>
</evidence>
<dbReference type="PANTHER" id="PTHR21347:SF14">
    <property type="entry name" value="LIPID SCRAMBLASE CLPTM1-RELATED"/>
    <property type="match status" value="1"/>
</dbReference>
<evidence type="ECO:0000256" key="2">
    <source>
        <dbReference type="ARBA" id="ARBA00009310"/>
    </source>
</evidence>
<feature type="transmembrane region" description="Helical" evidence="6">
    <location>
        <begin position="281"/>
        <end position="300"/>
    </location>
</feature>
<proteinExistence type="inferred from homology"/>
<keyword evidence="4 6" id="KW-1133">Transmembrane helix</keyword>
<protein>
    <submittedName>
        <fullName evidence="8">Uncharacterized protein</fullName>
    </submittedName>
</protein>
<keyword evidence="5 6" id="KW-0472">Membrane</keyword>
<dbReference type="InterPro" id="IPR008429">
    <property type="entry name" value="CLPTM1"/>
</dbReference>
<evidence type="ECO:0000256" key="3">
    <source>
        <dbReference type="ARBA" id="ARBA00022692"/>
    </source>
</evidence>
<evidence type="ECO:0000256" key="6">
    <source>
        <dbReference type="SAM" id="Phobius"/>
    </source>
</evidence>
<accession>A0AAF3ENH7</accession>
<dbReference type="WBParaSite" id="MBELARI_LOCUS15540">
    <property type="protein sequence ID" value="MBELARI_LOCUS15540"/>
    <property type="gene ID" value="MBELARI_LOCUS15540"/>
</dbReference>
<keyword evidence="7" id="KW-1185">Reference proteome</keyword>
<reference evidence="8" key="1">
    <citation type="submission" date="2024-02" db="UniProtKB">
        <authorList>
            <consortium name="WormBaseParasite"/>
        </authorList>
    </citation>
    <scope>IDENTIFICATION</scope>
</reference>
<evidence type="ECO:0000256" key="5">
    <source>
        <dbReference type="ARBA" id="ARBA00023136"/>
    </source>
</evidence>
<name>A0AAF3ENH7_9BILA</name>
<evidence type="ECO:0000256" key="4">
    <source>
        <dbReference type="ARBA" id="ARBA00022989"/>
    </source>
</evidence>
<evidence type="ECO:0000313" key="8">
    <source>
        <dbReference type="WBParaSite" id="MBELARI_LOCUS15540"/>
    </source>
</evidence>
<dbReference type="Proteomes" id="UP000887575">
    <property type="component" value="Unassembled WGS sequence"/>
</dbReference>
<feature type="transmembrane region" description="Helical" evidence="6">
    <location>
        <begin position="320"/>
        <end position="338"/>
    </location>
</feature>
<dbReference type="PANTHER" id="PTHR21347">
    <property type="entry name" value="CLEFT LIP AND PALATE ASSOCIATED TRANSMEMBRANE PROTEIN-RELATED"/>
    <property type="match status" value="1"/>
</dbReference>